<dbReference type="PANTHER" id="PTHR42778:SF1">
    <property type="entry name" value="2-AMINOETHYLPHOSPHONATE--PYRUVATE TRANSAMINASE"/>
    <property type="match status" value="1"/>
</dbReference>
<name>A0A382L1V7_9ZZZZ</name>
<organism evidence="5">
    <name type="scientific">marine metagenome</name>
    <dbReference type="NCBI Taxonomy" id="408172"/>
    <lineage>
        <taxon>unclassified sequences</taxon>
        <taxon>metagenomes</taxon>
        <taxon>ecological metagenomes</taxon>
    </lineage>
</organism>
<dbReference type="AlphaFoldDB" id="A0A382L1V7"/>
<keyword evidence="4" id="KW-0663">Pyridoxal phosphate</keyword>
<dbReference type="GO" id="GO:0008483">
    <property type="term" value="F:transaminase activity"/>
    <property type="evidence" value="ECO:0007669"/>
    <property type="project" value="UniProtKB-KW"/>
</dbReference>
<gene>
    <name evidence="5" type="ORF">METZ01_LOCUS283554</name>
</gene>
<feature type="non-terminal residue" evidence="5">
    <location>
        <position position="1"/>
    </location>
</feature>
<reference evidence="5" key="1">
    <citation type="submission" date="2018-05" db="EMBL/GenBank/DDBJ databases">
        <authorList>
            <person name="Lanie J.A."/>
            <person name="Ng W.-L."/>
            <person name="Kazmierczak K.M."/>
            <person name="Andrzejewski T.M."/>
            <person name="Davidsen T.M."/>
            <person name="Wayne K.J."/>
            <person name="Tettelin H."/>
            <person name="Glass J.I."/>
            <person name="Rusch D."/>
            <person name="Podicherti R."/>
            <person name="Tsui H.-C.T."/>
            <person name="Winkler M.E."/>
        </authorList>
    </citation>
    <scope>NUCLEOTIDE SEQUENCE</scope>
</reference>
<evidence type="ECO:0000313" key="5">
    <source>
        <dbReference type="EMBL" id="SVC30700.1"/>
    </source>
</evidence>
<keyword evidence="2" id="KW-0032">Aminotransferase</keyword>
<keyword evidence="3" id="KW-0808">Transferase</keyword>
<proteinExistence type="predicted"/>
<dbReference type="Gene3D" id="3.90.1150.10">
    <property type="entry name" value="Aspartate Aminotransferase, domain 1"/>
    <property type="match status" value="1"/>
</dbReference>
<sequence>DILVQGMRDLGFETLLADAVQSPIIVTFLMPTHNCFDFSRFYDEMSARGFVIYPGKLALADSFRIGCIGALGPTEMRGAVAAVKVTLEVMGIDDLAKTPTDQTDFSRRMGTQ</sequence>
<protein>
    <recommendedName>
        <fullName evidence="6">2-aminoethylphosphonate--pyruvate transaminase</fullName>
    </recommendedName>
</protein>
<evidence type="ECO:0000256" key="3">
    <source>
        <dbReference type="ARBA" id="ARBA00022679"/>
    </source>
</evidence>
<dbReference type="EMBL" id="UINC01084239">
    <property type="protein sequence ID" value="SVC30700.1"/>
    <property type="molecule type" value="Genomic_DNA"/>
</dbReference>
<dbReference type="InterPro" id="IPR015424">
    <property type="entry name" value="PyrdxlP-dep_Trfase"/>
</dbReference>
<evidence type="ECO:0000256" key="1">
    <source>
        <dbReference type="ARBA" id="ARBA00001933"/>
    </source>
</evidence>
<evidence type="ECO:0000256" key="2">
    <source>
        <dbReference type="ARBA" id="ARBA00022576"/>
    </source>
</evidence>
<evidence type="ECO:0008006" key="6">
    <source>
        <dbReference type="Google" id="ProtNLM"/>
    </source>
</evidence>
<dbReference type="InterPro" id="IPR015422">
    <property type="entry name" value="PyrdxlP-dep_Trfase_small"/>
</dbReference>
<comment type="cofactor">
    <cofactor evidence="1">
        <name>pyridoxal 5'-phosphate</name>
        <dbReference type="ChEBI" id="CHEBI:597326"/>
    </cofactor>
</comment>
<dbReference type="SUPFAM" id="SSF53383">
    <property type="entry name" value="PLP-dependent transferases"/>
    <property type="match status" value="1"/>
</dbReference>
<accession>A0A382L1V7</accession>
<evidence type="ECO:0000256" key="4">
    <source>
        <dbReference type="ARBA" id="ARBA00022898"/>
    </source>
</evidence>
<dbReference type="PANTHER" id="PTHR42778">
    <property type="entry name" value="2-AMINOETHYLPHOSPHONATE--PYRUVATE TRANSAMINASE"/>
    <property type="match status" value="1"/>
</dbReference>